<reference evidence="2 4" key="3">
    <citation type="journal article" date="2015" name="BMC Genomics">
        <title>The completed genome sequence of the pathogenic ascomycete fungus Fusarium graminearum.</title>
        <authorList>
            <person name="King R."/>
            <person name="Urban M."/>
            <person name="Hammond-Kosack M.C."/>
            <person name="Hassani-Pak K."/>
            <person name="Hammond-Kosack K.E."/>
        </authorList>
    </citation>
    <scope>NUCLEOTIDE SEQUENCE [LARGE SCALE GENOMIC DNA]</scope>
    <source>
        <strain evidence="4">ATCC MYA-4620 / CBS 123657 / FGSC 9075 / NRRL 31084 / PH-1</strain>
        <strain evidence="2">PH-1</strain>
    </source>
</reference>
<evidence type="ECO:0000313" key="4">
    <source>
        <dbReference type="Proteomes" id="UP000070720"/>
    </source>
</evidence>
<dbReference type="EMBL" id="HG970334">
    <property type="protein sequence ID" value="CEF87519.1"/>
    <property type="molecule type" value="Genomic_DNA"/>
</dbReference>
<proteinExistence type="predicted"/>
<evidence type="ECO:0000313" key="3">
    <source>
        <dbReference type="EnsemblFungi" id="CEF87519"/>
    </source>
</evidence>
<dbReference type="AlphaFoldDB" id="I1S7S8"/>
<evidence type="ECO:0000313" key="2">
    <source>
        <dbReference type="EMBL" id="CEF87519.1"/>
    </source>
</evidence>
<gene>
    <name evidence="2" type="ORF">FGRAMPH1_01T19997</name>
</gene>
<reference evidence="3" key="4">
    <citation type="submission" date="2017-01" db="UniProtKB">
        <authorList>
            <consortium name="EnsemblFungi"/>
        </authorList>
    </citation>
    <scope>IDENTIFICATION</scope>
    <source>
        <strain evidence="3">PH-1 / ATCC MYA-4620 / FGSC 9075 / NRRL 31084</strain>
    </source>
</reference>
<dbReference type="RefSeq" id="XP_011324959.1">
    <property type="nucleotide sequence ID" value="XM_011326657.1"/>
</dbReference>
<reference evidence="3 4" key="2">
    <citation type="journal article" date="2010" name="Nature">
        <title>Comparative genomics reveals mobile pathogenicity chromosomes in Fusarium.</title>
        <authorList>
            <person name="Ma L.J."/>
            <person name="van der Does H.C."/>
            <person name="Borkovich K.A."/>
            <person name="Coleman J.J."/>
            <person name="Daboussi M.J."/>
            <person name="Di Pietro A."/>
            <person name="Dufresne M."/>
            <person name="Freitag M."/>
            <person name="Grabherr M."/>
            <person name="Henrissat B."/>
            <person name="Houterman P.M."/>
            <person name="Kang S."/>
            <person name="Shim W.B."/>
            <person name="Woloshuk C."/>
            <person name="Xie X."/>
            <person name="Xu J.R."/>
            <person name="Antoniw J."/>
            <person name="Baker S.E."/>
            <person name="Bluhm B.H."/>
            <person name="Breakspear A."/>
            <person name="Brown D.W."/>
            <person name="Butchko R.A."/>
            <person name="Chapman S."/>
            <person name="Coulson R."/>
            <person name="Coutinho P.M."/>
            <person name="Danchin E.G."/>
            <person name="Diener A."/>
            <person name="Gale L.R."/>
            <person name="Gardiner D.M."/>
            <person name="Goff S."/>
            <person name="Hammond-Kosack K.E."/>
            <person name="Hilburn K."/>
            <person name="Hua-Van A."/>
            <person name="Jonkers W."/>
            <person name="Kazan K."/>
            <person name="Kodira C.D."/>
            <person name="Koehrsen M."/>
            <person name="Kumar L."/>
            <person name="Lee Y.H."/>
            <person name="Li L."/>
            <person name="Manners J.M."/>
            <person name="Miranda-Saavedra D."/>
            <person name="Mukherjee M."/>
            <person name="Park G."/>
            <person name="Park J."/>
            <person name="Park S.Y."/>
            <person name="Proctor R.H."/>
            <person name="Regev A."/>
            <person name="Ruiz-Roldan M.C."/>
            <person name="Sain D."/>
            <person name="Sakthikumar S."/>
            <person name="Sykes S."/>
            <person name="Schwartz D.C."/>
            <person name="Turgeon B.G."/>
            <person name="Wapinski I."/>
            <person name="Yoder O."/>
            <person name="Young S."/>
            <person name="Zeng Q."/>
            <person name="Zhou S."/>
            <person name="Galagan J."/>
            <person name="Cuomo C.A."/>
            <person name="Kistler H.C."/>
            <person name="Rep M."/>
        </authorList>
    </citation>
    <scope>GENOME REANNOTATION</scope>
    <source>
        <strain evidence="4">ATCC MYA-4620 / CBS 123657 / FGSC 9075 / NRRL 31084 / PH-1</strain>
        <strain evidence="3">PH-1 / ATCC MYA-4620 / FGSC 9075 / NRRL 31084</strain>
    </source>
</reference>
<protein>
    <submittedName>
        <fullName evidence="2">Chromosome 3, complete genome</fullName>
    </submittedName>
</protein>
<dbReference type="EnsemblFungi" id="CEF87519">
    <property type="protein sequence ID" value="CEF87519"/>
    <property type="gene ID" value="FGRRES_12903"/>
</dbReference>
<organism evidence="2 4">
    <name type="scientific">Gibberella zeae (strain ATCC MYA-4620 / CBS 123657 / FGSC 9075 / NRRL 31084 / PH-1)</name>
    <name type="common">Wheat head blight fungus</name>
    <name type="synonym">Fusarium graminearum</name>
    <dbReference type="NCBI Taxonomy" id="229533"/>
    <lineage>
        <taxon>Eukaryota</taxon>
        <taxon>Fungi</taxon>
        <taxon>Dikarya</taxon>
        <taxon>Ascomycota</taxon>
        <taxon>Pezizomycotina</taxon>
        <taxon>Sordariomycetes</taxon>
        <taxon>Hypocreomycetidae</taxon>
        <taxon>Hypocreales</taxon>
        <taxon>Nectriaceae</taxon>
        <taxon>Fusarium</taxon>
    </lineage>
</organism>
<accession>A0A098E1N1</accession>
<dbReference type="HOGENOM" id="CLU_2109272_0_0_1"/>
<keyword evidence="4" id="KW-1185">Reference proteome</keyword>
<dbReference type="InParanoid" id="I1S7S8"/>
<reference evidence="3 4" key="1">
    <citation type="journal article" date="2007" name="Science">
        <title>The Fusarium graminearum genome reveals a link between localized polymorphism and pathogen specialization.</title>
        <authorList>
            <person name="Cuomo C.A."/>
            <person name="Gueldener U."/>
            <person name="Xu J.-R."/>
            <person name="Trail F."/>
            <person name="Turgeon B.G."/>
            <person name="Di Pietro A."/>
            <person name="Walton J.D."/>
            <person name="Ma L.-J."/>
            <person name="Baker S.E."/>
            <person name="Rep M."/>
            <person name="Adam G."/>
            <person name="Antoniw J."/>
            <person name="Baldwin T."/>
            <person name="Calvo S.E."/>
            <person name="Chang Y.-L."/>
            <person name="DeCaprio D."/>
            <person name="Gale L.R."/>
            <person name="Gnerre S."/>
            <person name="Goswami R.S."/>
            <person name="Hammond-Kosack K."/>
            <person name="Harris L.J."/>
            <person name="Hilburn K."/>
            <person name="Kennell J.C."/>
            <person name="Kroken S."/>
            <person name="Magnuson J.K."/>
            <person name="Mannhaupt G."/>
            <person name="Mauceli E.W."/>
            <person name="Mewes H.-W."/>
            <person name="Mitterbauer R."/>
            <person name="Muehlbauer G."/>
            <person name="Muensterkoetter M."/>
            <person name="Nelson D."/>
            <person name="O'Donnell K."/>
            <person name="Ouellet T."/>
            <person name="Qi W."/>
            <person name="Quesneville H."/>
            <person name="Roncero M.I.G."/>
            <person name="Seong K.-Y."/>
            <person name="Tetko I.V."/>
            <person name="Urban M."/>
            <person name="Waalwijk C."/>
            <person name="Ward T.J."/>
            <person name="Yao J."/>
            <person name="Birren B.W."/>
            <person name="Kistler H.C."/>
        </authorList>
    </citation>
    <scope>NUCLEOTIDE SEQUENCE [LARGE SCALE GENOMIC DNA]</scope>
    <source>
        <strain evidence="4">ATCC MYA-4620 / CBS 123657 / FGSC 9075 / NRRL 31084 / PH-1</strain>
        <strain evidence="3">PH-1 / ATCC MYA-4620 / FGSC 9075 / NRRL 31084</strain>
    </source>
</reference>
<accession>I1S7S8</accession>
<feature type="compositionally biased region" description="Basic residues" evidence="1">
    <location>
        <begin position="1"/>
        <end position="11"/>
    </location>
</feature>
<dbReference type="Proteomes" id="UP000070720">
    <property type="component" value="Chromosome 3"/>
</dbReference>
<name>I1S7S8_GIBZE</name>
<dbReference type="KEGG" id="fgr:FGSG_12903"/>
<sequence length="115" mass="13210">MKRNRSRKRNSPGKARTSDPRQVSLDQWLEDNADSQGANSGIVFRQEQAVRQSCTKSEVLQLRRSSTKYLTRRSTPHSQLYKATLANLEGQIAVRVFDAAVYRAEYEQKAIPHKF</sequence>
<feature type="region of interest" description="Disordered" evidence="1">
    <location>
        <begin position="1"/>
        <end position="25"/>
    </location>
</feature>
<evidence type="ECO:0000256" key="1">
    <source>
        <dbReference type="SAM" id="MobiDB-lite"/>
    </source>
</evidence>
<dbReference type="VEuPathDB" id="FungiDB:FGRAMPH1_01G19997"/>